<proteinExistence type="predicted"/>
<sequence>MDAAHCDRPLTAIEYLAWEASQEIRHEFIDGVVVAMTGGSLSHNDLTVKLILEIAPQVQPKGCRAQVSDAKVFVNATGNYFYPDLVVSCDRRDRDAQQSLQFPCLIIEVLSPSTAAKDRGKKLRNYRTIPTLQEYVLVDTVQVFVERYRRSCDLWTYRSYEAGDVVLFESIDVSIEVDRLYENIVLIPEEE</sequence>
<dbReference type="Gene3D" id="3.90.1570.10">
    <property type="entry name" value="tt1808, chain A"/>
    <property type="match status" value="1"/>
</dbReference>
<evidence type="ECO:0000259" key="1">
    <source>
        <dbReference type="Pfam" id="PF05685"/>
    </source>
</evidence>
<keyword evidence="2" id="KW-0378">Hydrolase</keyword>
<organism evidence="2 3">
    <name type="scientific">Zarconia navalis LEGE 11467</name>
    <dbReference type="NCBI Taxonomy" id="1828826"/>
    <lineage>
        <taxon>Bacteria</taxon>
        <taxon>Bacillati</taxon>
        <taxon>Cyanobacteriota</taxon>
        <taxon>Cyanophyceae</taxon>
        <taxon>Oscillatoriophycideae</taxon>
        <taxon>Oscillatoriales</taxon>
        <taxon>Oscillatoriales incertae sedis</taxon>
        <taxon>Zarconia</taxon>
        <taxon>Zarconia navalis</taxon>
    </lineage>
</organism>
<dbReference type="EMBL" id="JADEXN010000100">
    <property type="protein sequence ID" value="MBE9040609.1"/>
    <property type="molecule type" value="Genomic_DNA"/>
</dbReference>
<name>A0A928VUK2_9CYAN</name>
<dbReference type="InterPro" id="IPR012296">
    <property type="entry name" value="Nuclease_put_TT1808"/>
</dbReference>
<protein>
    <submittedName>
        <fullName evidence="2">Uma2 family endonuclease</fullName>
    </submittedName>
</protein>
<dbReference type="PANTHER" id="PTHR36558">
    <property type="entry name" value="GLR1098 PROTEIN"/>
    <property type="match status" value="1"/>
</dbReference>
<dbReference type="PANTHER" id="PTHR36558:SF1">
    <property type="entry name" value="RESTRICTION ENDONUCLEASE DOMAIN-CONTAINING PROTEIN-RELATED"/>
    <property type="match status" value="1"/>
</dbReference>
<dbReference type="CDD" id="cd06260">
    <property type="entry name" value="DUF820-like"/>
    <property type="match status" value="1"/>
</dbReference>
<keyword evidence="2" id="KW-0540">Nuclease</keyword>
<accession>A0A928VUK2</accession>
<feature type="domain" description="Putative restriction endonuclease" evidence="1">
    <location>
        <begin position="14"/>
        <end position="167"/>
    </location>
</feature>
<dbReference type="Proteomes" id="UP000621799">
    <property type="component" value="Unassembled WGS sequence"/>
</dbReference>
<dbReference type="GO" id="GO:0004519">
    <property type="term" value="F:endonuclease activity"/>
    <property type="evidence" value="ECO:0007669"/>
    <property type="project" value="UniProtKB-KW"/>
</dbReference>
<dbReference type="SUPFAM" id="SSF52980">
    <property type="entry name" value="Restriction endonuclease-like"/>
    <property type="match status" value="1"/>
</dbReference>
<reference evidence="2" key="1">
    <citation type="submission" date="2020-10" db="EMBL/GenBank/DDBJ databases">
        <authorList>
            <person name="Castelo-Branco R."/>
            <person name="Eusebio N."/>
            <person name="Adriana R."/>
            <person name="Vieira A."/>
            <person name="Brugerolle De Fraissinette N."/>
            <person name="Rezende De Castro R."/>
            <person name="Schneider M.P."/>
            <person name="Vasconcelos V."/>
            <person name="Leao P.N."/>
        </authorList>
    </citation>
    <scope>NUCLEOTIDE SEQUENCE</scope>
    <source>
        <strain evidence="2">LEGE 11467</strain>
    </source>
</reference>
<dbReference type="InterPro" id="IPR008538">
    <property type="entry name" value="Uma2"/>
</dbReference>
<evidence type="ECO:0000313" key="2">
    <source>
        <dbReference type="EMBL" id="MBE9040609.1"/>
    </source>
</evidence>
<dbReference type="RefSeq" id="WP_264320857.1">
    <property type="nucleotide sequence ID" value="NZ_JADEXN010000100.1"/>
</dbReference>
<dbReference type="Pfam" id="PF05685">
    <property type="entry name" value="Uma2"/>
    <property type="match status" value="1"/>
</dbReference>
<gene>
    <name evidence="2" type="ORF">IQ235_07415</name>
</gene>
<keyword evidence="3" id="KW-1185">Reference proteome</keyword>
<evidence type="ECO:0000313" key="3">
    <source>
        <dbReference type="Proteomes" id="UP000621799"/>
    </source>
</evidence>
<dbReference type="InterPro" id="IPR011335">
    <property type="entry name" value="Restrct_endonuc-II-like"/>
</dbReference>
<keyword evidence="2" id="KW-0255">Endonuclease</keyword>
<comment type="caution">
    <text evidence="2">The sequence shown here is derived from an EMBL/GenBank/DDBJ whole genome shotgun (WGS) entry which is preliminary data.</text>
</comment>
<dbReference type="AlphaFoldDB" id="A0A928VUK2"/>